<comment type="caution">
    <text evidence="2">The sequence shown here is derived from an EMBL/GenBank/DDBJ whole genome shotgun (WGS) entry which is preliminary data.</text>
</comment>
<keyword evidence="1" id="KW-1133">Transmembrane helix</keyword>
<gene>
    <name evidence="2" type="ORF">COU23_02100</name>
</gene>
<keyword evidence="1" id="KW-0472">Membrane</keyword>
<dbReference type="EMBL" id="PFBP01000034">
    <property type="protein sequence ID" value="PIT89787.1"/>
    <property type="molecule type" value="Genomic_DNA"/>
</dbReference>
<dbReference type="Proteomes" id="UP000231464">
    <property type="component" value="Unassembled WGS sequence"/>
</dbReference>
<keyword evidence="1" id="KW-0812">Transmembrane</keyword>
<feature type="transmembrane region" description="Helical" evidence="1">
    <location>
        <begin position="15"/>
        <end position="33"/>
    </location>
</feature>
<sequence>MPSLDPFTQFNNWRCPMRLFIVVCTIIALFFLVGKVQTVENSEESFTGVVLIMLLIISTFIVLFRGNKKN</sequence>
<reference evidence="3" key="1">
    <citation type="submission" date="2017-09" db="EMBL/GenBank/DDBJ databases">
        <title>Depth-based differentiation of microbial function through sediment-hosted aquifers and enrichment of novel symbionts in the deep terrestrial subsurface.</title>
        <authorList>
            <person name="Probst A.J."/>
            <person name="Ladd B."/>
            <person name="Jarett J.K."/>
            <person name="Geller-Mcgrath D.E."/>
            <person name="Sieber C.M.K."/>
            <person name="Emerson J.B."/>
            <person name="Anantharaman K."/>
            <person name="Thomas B.C."/>
            <person name="Malmstrom R."/>
            <person name="Stieglmeier M."/>
            <person name="Klingl A."/>
            <person name="Woyke T."/>
            <person name="Ryan C.M."/>
            <person name="Banfield J.F."/>
        </authorList>
    </citation>
    <scope>NUCLEOTIDE SEQUENCE [LARGE SCALE GENOMIC DNA]</scope>
</reference>
<proteinExistence type="predicted"/>
<evidence type="ECO:0000256" key="1">
    <source>
        <dbReference type="SAM" id="Phobius"/>
    </source>
</evidence>
<accession>A0A2M6WAI6</accession>
<organism evidence="2 3">
    <name type="scientific">Candidatus Kuenenbacteria bacterium CG10_big_fil_rev_8_21_14_0_10_36_11</name>
    <dbReference type="NCBI Taxonomy" id="1974618"/>
    <lineage>
        <taxon>Bacteria</taxon>
        <taxon>Candidatus Kueneniibacteriota</taxon>
    </lineage>
</organism>
<feature type="transmembrane region" description="Helical" evidence="1">
    <location>
        <begin position="45"/>
        <end position="64"/>
    </location>
</feature>
<evidence type="ECO:0000313" key="3">
    <source>
        <dbReference type="Proteomes" id="UP000231464"/>
    </source>
</evidence>
<dbReference type="AlphaFoldDB" id="A0A2M6WAI6"/>
<evidence type="ECO:0000313" key="2">
    <source>
        <dbReference type="EMBL" id="PIT89787.1"/>
    </source>
</evidence>
<protein>
    <submittedName>
        <fullName evidence="2">Uncharacterized protein</fullName>
    </submittedName>
</protein>
<name>A0A2M6WAI6_9BACT</name>